<reference evidence="2" key="1">
    <citation type="submission" date="2021-09" db="EMBL/GenBank/DDBJ databases">
        <title>Genome of Aequorivita sp. strain F64183.</title>
        <authorList>
            <person name="Wang Y."/>
        </authorList>
    </citation>
    <scope>NUCLEOTIDE SEQUENCE</scope>
    <source>
        <strain evidence="2">F64183</strain>
    </source>
</reference>
<gene>
    <name evidence="2" type="ORF">K8344_05795</name>
</gene>
<accession>A0A9X1QZA7</accession>
<evidence type="ECO:0000259" key="1">
    <source>
        <dbReference type="Pfam" id="PF01494"/>
    </source>
</evidence>
<name>A0A9X1QZA7_9FLAO</name>
<protein>
    <submittedName>
        <fullName evidence="2">Tryptophan 7-halogenase</fullName>
    </submittedName>
</protein>
<organism evidence="2 3">
    <name type="scientific">Aequorivita xiaoshiensis</name>
    <dbReference type="NCBI Taxonomy" id="2874476"/>
    <lineage>
        <taxon>Bacteria</taxon>
        <taxon>Pseudomonadati</taxon>
        <taxon>Bacteroidota</taxon>
        <taxon>Flavobacteriia</taxon>
        <taxon>Flavobacteriales</taxon>
        <taxon>Flavobacteriaceae</taxon>
        <taxon>Aequorivita</taxon>
    </lineage>
</organism>
<evidence type="ECO:0000313" key="2">
    <source>
        <dbReference type="EMBL" id="MCG2430623.1"/>
    </source>
</evidence>
<comment type="caution">
    <text evidence="2">The sequence shown here is derived from an EMBL/GenBank/DDBJ whole genome shotgun (WGS) entry which is preliminary data.</text>
</comment>
<feature type="domain" description="FAD-binding" evidence="1">
    <location>
        <begin position="6"/>
        <end position="184"/>
    </location>
</feature>
<dbReference type="Pfam" id="PF01494">
    <property type="entry name" value="FAD_binding_3"/>
    <property type="match status" value="1"/>
</dbReference>
<dbReference type="PANTHER" id="PTHR43747">
    <property type="entry name" value="FAD-BINDING PROTEIN"/>
    <property type="match status" value="1"/>
</dbReference>
<proteinExistence type="predicted"/>
<dbReference type="InterPro" id="IPR002938">
    <property type="entry name" value="FAD-bd"/>
</dbReference>
<keyword evidence="3" id="KW-1185">Reference proteome</keyword>
<dbReference type="RefSeq" id="WP_237607806.1">
    <property type="nucleotide sequence ID" value="NZ_JAIRBB010000003.1"/>
</dbReference>
<sequence>MNDINVDVLIIGAGPSGCVAAAYLNNNGISCKVVEKNIFPRFVIGESLLPRCMDHFEETGLLDCLMAQGFEIKSGARFLKDNIVCNFDFSKKHTPGWDYTWQVPRADFDNTLAKEIVNKGVDVSFGHEVVDVKFNTNDEDINLTQGVGSSTTTVKDKNGTQYKIKAKFIIDSSGYGRVLPRLLGLDKPSSLDANSAIFTHVKENKRPEGVEGTIITFDVVRDNVWLWVIPFSNGVTSIGFVGPTSFIESYKGTNSEKMKEMLKISDYYYDRLKDEEFLFEPYTIKNYSKAVKQLYGKGYALTGNSAEFLDPVFSSGVTFATESGLKSAKLITKELKGEQVDWETEYTGYIMRGVDVFRTYVKEWYTGNLQKIFFHRPENPVIKEQICAVLAGYVWDETNPFVKNHNRLVKTVAKVIDMENERLSE</sequence>
<dbReference type="SUPFAM" id="SSF51905">
    <property type="entry name" value="FAD/NAD(P)-binding domain"/>
    <property type="match status" value="1"/>
</dbReference>
<dbReference type="Proteomes" id="UP001139462">
    <property type="component" value="Unassembled WGS sequence"/>
</dbReference>
<dbReference type="AlphaFoldDB" id="A0A9X1QZA7"/>
<dbReference type="InterPro" id="IPR050816">
    <property type="entry name" value="Flavin-dep_Halogenase_NPB"/>
</dbReference>
<evidence type="ECO:0000313" key="3">
    <source>
        <dbReference type="Proteomes" id="UP001139462"/>
    </source>
</evidence>
<dbReference type="PANTHER" id="PTHR43747:SF1">
    <property type="entry name" value="SLR1998 PROTEIN"/>
    <property type="match status" value="1"/>
</dbReference>
<dbReference type="Gene3D" id="3.50.50.60">
    <property type="entry name" value="FAD/NAD(P)-binding domain"/>
    <property type="match status" value="1"/>
</dbReference>
<dbReference type="GO" id="GO:0071949">
    <property type="term" value="F:FAD binding"/>
    <property type="evidence" value="ECO:0007669"/>
    <property type="project" value="InterPro"/>
</dbReference>
<dbReference type="EMBL" id="JAIRBB010000003">
    <property type="protein sequence ID" value="MCG2430623.1"/>
    <property type="molecule type" value="Genomic_DNA"/>
</dbReference>
<dbReference type="InterPro" id="IPR036188">
    <property type="entry name" value="FAD/NAD-bd_sf"/>
</dbReference>